<dbReference type="EMBL" id="KV748662">
    <property type="protein sequence ID" value="OCL13860.1"/>
    <property type="molecule type" value="Genomic_DNA"/>
</dbReference>
<dbReference type="Proteomes" id="UP000250140">
    <property type="component" value="Unassembled WGS sequence"/>
</dbReference>
<gene>
    <name evidence="1" type="ORF">AOQ84DRAFT_309859</name>
</gene>
<accession>A0A8E2FBN6</accession>
<sequence length="265" mass="30296">MPTPRVIIPTLKAMGPSTQNSNENDELLLGPNHAQKIHAFRDTLRSKSNETDKFQACMEMRDQLLDQKTELELICARMEDVMLIECVQYKEEKRCWSKRLKNGDTDAERWERFIGVAKIGAELMQRCLPPLSKTSGYWGKEKVQHYGWASAGEKYCKVLGTAASRVPTWEEALIKLNQLILRRINIPGRRPLRLSANPIDLIDLENLKTWLDKNPFVKIKDKEGFQLQYRPVSSSDLPNGYSFDQYGLIVSVEVADWSRPAVTGA</sequence>
<organism evidence="1 2">
    <name type="scientific">Glonium stellatum</name>
    <dbReference type="NCBI Taxonomy" id="574774"/>
    <lineage>
        <taxon>Eukaryota</taxon>
        <taxon>Fungi</taxon>
        <taxon>Dikarya</taxon>
        <taxon>Ascomycota</taxon>
        <taxon>Pezizomycotina</taxon>
        <taxon>Dothideomycetes</taxon>
        <taxon>Pleosporomycetidae</taxon>
        <taxon>Gloniales</taxon>
        <taxon>Gloniaceae</taxon>
        <taxon>Glonium</taxon>
    </lineage>
</organism>
<proteinExistence type="predicted"/>
<name>A0A8E2FBN6_9PEZI</name>
<evidence type="ECO:0000313" key="2">
    <source>
        <dbReference type="Proteomes" id="UP000250140"/>
    </source>
</evidence>
<reference evidence="1 2" key="1">
    <citation type="journal article" date="2016" name="Nat. Commun.">
        <title>Ectomycorrhizal ecology is imprinted in the genome of the dominant symbiotic fungus Cenococcum geophilum.</title>
        <authorList>
            <consortium name="DOE Joint Genome Institute"/>
            <person name="Peter M."/>
            <person name="Kohler A."/>
            <person name="Ohm R.A."/>
            <person name="Kuo A."/>
            <person name="Krutzmann J."/>
            <person name="Morin E."/>
            <person name="Arend M."/>
            <person name="Barry K.W."/>
            <person name="Binder M."/>
            <person name="Choi C."/>
            <person name="Clum A."/>
            <person name="Copeland A."/>
            <person name="Grisel N."/>
            <person name="Haridas S."/>
            <person name="Kipfer T."/>
            <person name="LaButti K."/>
            <person name="Lindquist E."/>
            <person name="Lipzen A."/>
            <person name="Maire R."/>
            <person name="Meier B."/>
            <person name="Mihaltcheva S."/>
            <person name="Molinier V."/>
            <person name="Murat C."/>
            <person name="Poggeler S."/>
            <person name="Quandt C.A."/>
            <person name="Sperisen C."/>
            <person name="Tritt A."/>
            <person name="Tisserant E."/>
            <person name="Crous P.W."/>
            <person name="Henrissat B."/>
            <person name="Nehls U."/>
            <person name="Egli S."/>
            <person name="Spatafora J.W."/>
            <person name="Grigoriev I.V."/>
            <person name="Martin F.M."/>
        </authorList>
    </citation>
    <scope>NUCLEOTIDE SEQUENCE [LARGE SCALE GENOMIC DNA]</scope>
    <source>
        <strain evidence="1 2">CBS 207.34</strain>
    </source>
</reference>
<protein>
    <submittedName>
        <fullName evidence="1">Uncharacterized protein</fullName>
    </submittedName>
</protein>
<feature type="non-terminal residue" evidence="1">
    <location>
        <position position="1"/>
    </location>
</feature>
<keyword evidence="2" id="KW-1185">Reference proteome</keyword>
<dbReference type="OrthoDB" id="3860121at2759"/>
<dbReference type="AlphaFoldDB" id="A0A8E2FBN6"/>
<evidence type="ECO:0000313" key="1">
    <source>
        <dbReference type="EMBL" id="OCL13860.1"/>
    </source>
</evidence>